<evidence type="ECO:0000313" key="3">
    <source>
        <dbReference type="Proteomes" id="UP000257479"/>
    </source>
</evidence>
<sequence>MTSPARPSTFTRNDASQEPSGSAGWRSAPGSWNWPPSSSSSGTPTNPANPTRATVTSGFASSTPRPCS</sequence>
<evidence type="ECO:0000313" key="2">
    <source>
        <dbReference type="EMBL" id="HAN24929.1"/>
    </source>
</evidence>
<feature type="compositionally biased region" description="Polar residues" evidence="1">
    <location>
        <begin position="1"/>
        <end position="20"/>
    </location>
</feature>
<feature type="compositionally biased region" description="Low complexity" evidence="1">
    <location>
        <begin position="27"/>
        <end position="56"/>
    </location>
</feature>
<evidence type="ECO:0000256" key="1">
    <source>
        <dbReference type="SAM" id="MobiDB-lite"/>
    </source>
</evidence>
<dbReference type="AlphaFoldDB" id="A0A3C1KE18"/>
<comment type="caution">
    <text evidence="2">The sequence shown here is derived from an EMBL/GenBank/DDBJ whole genome shotgun (WGS) entry which is preliminary data.</text>
</comment>
<organism evidence="2 3">
    <name type="scientific">Microbacterium ginsengisoli</name>
    <dbReference type="NCBI Taxonomy" id="400772"/>
    <lineage>
        <taxon>Bacteria</taxon>
        <taxon>Bacillati</taxon>
        <taxon>Actinomycetota</taxon>
        <taxon>Actinomycetes</taxon>
        <taxon>Micrococcales</taxon>
        <taxon>Microbacteriaceae</taxon>
        <taxon>Microbacterium</taxon>
    </lineage>
</organism>
<dbReference type="EMBL" id="DMNG01000172">
    <property type="protein sequence ID" value="HAN24929.1"/>
    <property type="molecule type" value="Genomic_DNA"/>
</dbReference>
<protein>
    <submittedName>
        <fullName evidence="2">Uncharacterized protein</fullName>
    </submittedName>
</protein>
<accession>A0A3C1KE18</accession>
<feature type="region of interest" description="Disordered" evidence="1">
    <location>
        <begin position="1"/>
        <end position="68"/>
    </location>
</feature>
<gene>
    <name evidence="2" type="ORF">DCP95_10215</name>
</gene>
<proteinExistence type="predicted"/>
<dbReference type="Proteomes" id="UP000257479">
    <property type="component" value="Unassembled WGS sequence"/>
</dbReference>
<reference evidence="2 3" key="1">
    <citation type="journal article" date="2018" name="Nat. Biotechnol.">
        <title>A standardized bacterial taxonomy based on genome phylogeny substantially revises the tree of life.</title>
        <authorList>
            <person name="Parks D.H."/>
            <person name="Chuvochina M."/>
            <person name="Waite D.W."/>
            <person name="Rinke C."/>
            <person name="Skarshewski A."/>
            <person name="Chaumeil P.A."/>
            <person name="Hugenholtz P."/>
        </authorList>
    </citation>
    <scope>NUCLEOTIDE SEQUENCE [LARGE SCALE GENOMIC DNA]</scope>
    <source>
        <strain evidence="2">UBA9152</strain>
    </source>
</reference>
<name>A0A3C1KE18_9MICO</name>
<feature type="compositionally biased region" description="Polar residues" evidence="1">
    <location>
        <begin position="57"/>
        <end position="68"/>
    </location>
</feature>